<keyword evidence="7 9" id="KW-0472">Membrane</keyword>
<dbReference type="PANTHER" id="PTHR32196:SF71">
    <property type="entry name" value="AUTOINDUCER 2 IMPORT SYSTEM PERMEASE PROTEIN LSRD"/>
    <property type="match status" value="1"/>
</dbReference>
<dbReference type="CDD" id="cd06579">
    <property type="entry name" value="TM_PBP1_transp_AraH_like"/>
    <property type="match status" value="1"/>
</dbReference>
<feature type="transmembrane region" description="Helical" evidence="9">
    <location>
        <begin position="108"/>
        <end position="128"/>
    </location>
</feature>
<reference evidence="11" key="1">
    <citation type="submission" date="2015-12" db="EMBL/GenBank/DDBJ databases">
        <title>Complete genome sequences of two moderately thermophilic Paenibacillus species.</title>
        <authorList>
            <person name="Butler R.III."/>
            <person name="Wang J."/>
            <person name="Stark B.C."/>
            <person name="Pombert J.-F."/>
        </authorList>
    </citation>
    <scope>NUCLEOTIDE SEQUENCE [LARGE SCALE GENOMIC DNA]</scope>
    <source>
        <strain evidence="11">32O-Y</strain>
    </source>
</reference>
<keyword evidence="2" id="KW-0813">Transport</keyword>
<evidence type="ECO:0000256" key="7">
    <source>
        <dbReference type="ARBA" id="ARBA00023136"/>
    </source>
</evidence>
<dbReference type="InterPro" id="IPR001851">
    <property type="entry name" value="ABC_transp_permease"/>
</dbReference>
<dbReference type="AlphaFoldDB" id="A0A0U2WJF2"/>
<sequence>MIPVIRRSSGTSTISSISSFVFRYSGYFTFVLVALYFSVRSPAFLTLKNVLNILLQSSALGIIACGMTAVIIGGGNHVIRGGIDLSLGNNLALNAAITAALISHGYSLWAAAGAALLSSVVVGVINAFAIVKLKFIPLLGTLSVMYILQGVQLLITNNKVISISEPTLNLIANGAFLHIPVPVWMFLIVGAMAYVLFNHTVFGNWVYAVGGNPEAARAAGVHVNLTLALTYIIASITAFIASLIIVARLSGTVTGIGDIMLLDILLAGLMSAVFSKLSVPNMTGAVLSALFVGMLSNGFTLINVPTYWVFAIKGALILVAVAITTTQQRRVKPHV</sequence>
<feature type="transmembrane region" description="Helical" evidence="9">
    <location>
        <begin position="21"/>
        <end position="39"/>
    </location>
</feature>
<accession>A0A0U2WJF2</accession>
<dbReference type="Pfam" id="PF02653">
    <property type="entry name" value="BPD_transp_2"/>
    <property type="match status" value="1"/>
</dbReference>
<keyword evidence="3" id="KW-1003">Cell membrane</keyword>
<keyword evidence="4" id="KW-0997">Cell inner membrane</keyword>
<reference evidence="10 11" key="2">
    <citation type="journal article" date="2016" name="Genome Announc.">
        <title>Complete Genome Sequences of Two Interactive Moderate Thermophiles, Paenibacillus napthalenovorans 32O-Y and Paenibacillus sp. 32O-W.</title>
        <authorList>
            <person name="Butler R.R.III."/>
            <person name="Wang J."/>
            <person name="Stark B.C."/>
            <person name="Pombert J.F."/>
        </authorList>
    </citation>
    <scope>NUCLEOTIDE SEQUENCE [LARGE SCALE GENOMIC DNA]</scope>
    <source>
        <strain evidence="10 11">32O-Y</strain>
    </source>
</reference>
<dbReference type="GO" id="GO:0005886">
    <property type="term" value="C:plasma membrane"/>
    <property type="evidence" value="ECO:0007669"/>
    <property type="project" value="UniProtKB-SubCell"/>
</dbReference>
<gene>
    <name evidence="10" type="ORF">IJ22_51270</name>
</gene>
<dbReference type="EMBL" id="CP013652">
    <property type="protein sequence ID" value="ALS25386.1"/>
    <property type="molecule type" value="Genomic_DNA"/>
</dbReference>
<feature type="transmembrane region" description="Helical" evidence="9">
    <location>
        <begin position="259"/>
        <end position="277"/>
    </location>
</feature>
<evidence type="ECO:0000256" key="1">
    <source>
        <dbReference type="ARBA" id="ARBA00004651"/>
    </source>
</evidence>
<feature type="transmembrane region" description="Helical" evidence="9">
    <location>
        <begin position="225"/>
        <end position="247"/>
    </location>
</feature>
<dbReference type="OrthoDB" id="9815820at2"/>
<evidence type="ECO:0000313" key="11">
    <source>
        <dbReference type="Proteomes" id="UP000061660"/>
    </source>
</evidence>
<comment type="subcellular location">
    <subcellularLocation>
        <location evidence="1">Cell membrane</location>
        <topology evidence="1">Multi-pass membrane protein</topology>
    </subcellularLocation>
</comment>
<dbReference type="KEGG" id="pnp:IJ22_51270"/>
<keyword evidence="11" id="KW-1185">Reference proteome</keyword>
<dbReference type="GO" id="GO:0022857">
    <property type="term" value="F:transmembrane transporter activity"/>
    <property type="evidence" value="ECO:0007669"/>
    <property type="project" value="InterPro"/>
</dbReference>
<protein>
    <recommendedName>
        <fullName evidence="8">Autoinducer 2 import system permease protein LsrD</fullName>
    </recommendedName>
</protein>
<name>A0A0U2WJF2_9BACL</name>
<dbReference type="PANTHER" id="PTHR32196">
    <property type="entry name" value="ABC TRANSPORTER PERMEASE PROTEIN YPHD-RELATED-RELATED"/>
    <property type="match status" value="1"/>
</dbReference>
<feature type="transmembrane region" description="Helical" evidence="9">
    <location>
        <begin position="85"/>
        <end position="102"/>
    </location>
</feature>
<feature type="transmembrane region" description="Helical" evidence="9">
    <location>
        <begin position="284"/>
        <end position="302"/>
    </location>
</feature>
<evidence type="ECO:0000256" key="9">
    <source>
        <dbReference type="SAM" id="Phobius"/>
    </source>
</evidence>
<feature type="transmembrane region" description="Helical" evidence="9">
    <location>
        <begin position="175"/>
        <end position="197"/>
    </location>
</feature>
<evidence type="ECO:0000256" key="8">
    <source>
        <dbReference type="ARBA" id="ARBA00039381"/>
    </source>
</evidence>
<feature type="transmembrane region" description="Helical" evidence="9">
    <location>
        <begin position="308"/>
        <end position="326"/>
    </location>
</feature>
<dbReference type="STRING" id="162209.IJ22_51270"/>
<dbReference type="RefSeq" id="WP_062410748.1">
    <property type="nucleotide sequence ID" value="NZ_CP013652.1"/>
</dbReference>
<feature type="transmembrane region" description="Helical" evidence="9">
    <location>
        <begin position="51"/>
        <end position="73"/>
    </location>
</feature>
<feature type="transmembrane region" description="Helical" evidence="9">
    <location>
        <begin position="135"/>
        <end position="155"/>
    </location>
</feature>
<dbReference type="PATRIC" id="fig|162209.4.peg.5421"/>
<proteinExistence type="predicted"/>
<evidence type="ECO:0000256" key="3">
    <source>
        <dbReference type="ARBA" id="ARBA00022475"/>
    </source>
</evidence>
<evidence type="ECO:0000256" key="5">
    <source>
        <dbReference type="ARBA" id="ARBA00022692"/>
    </source>
</evidence>
<organism evidence="10 11">
    <name type="scientific">Paenibacillus naphthalenovorans</name>
    <dbReference type="NCBI Taxonomy" id="162209"/>
    <lineage>
        <taxon>Bacteria</taxon>
        <taxon>Bacillati</taxon>
        <taxon>Bacillota</taxon>
        <taxon>Bacilli</taxon>
        <taxon>Bacillales</taxon>
        <taxon>Paenibacillaceae</taxon>
        <taxon>Paenibacillus</taxon>
    </lineage>
</organism>
<keyword evidence="6 9" id="KW-1133">Transmembrane helix</keyword>
<evidence type="ECO:0000256" key="2">
    <source>
        <dbReference type="ARBA" id="ARBA00022448"/>
    </source>
</evidence>
<dbReference type="Proteomes" id="UP000061660">
    <property type="component" value="Chromosome"/>
</dbReference>
<keyword evidence="5 9" id="KW-0812">Transmembrane</keyword>
<evidence type="ECO:0000256" key="4">
    <source>
        <dbReference type="ARBA" id="ARBA00022519"/>
    </source>
</evidence>
<evidence type="ECO:0000256" key="6">
    <source>
        <dbReference type="ARBA" id="ARBA00022989"/>
    </source>
</evidence>
<evidence type="ECO:0000313" key="10">
    <source>
        <dbReference type="EMBL" id="ALS25386.1"/>
    </source>
</evidence>